<reference evidence="1 2" key="1">
    <citation type="submission" date="2018-05" db="EMBL/GenBank/DDBJ databases">
        <title>Amnibacterium sp. M8JJ-5, whole genome shotgun sequence.</title>
        <authorList>
            <person name="Tuo L."/>
        </authorList>
    </citation>
    <scope>NUCLEOTIDE SEQUENCE [LARGE SCALE GENOMIC DNA]</scope>
    <source>
        <strain evidence="1 2">M8JJ-5</strain>
    </source>
</reference>
<proteinExistence type="predicted"/>
<keyword evidence="2" id="KW-1185">Reference proteome</keyword>
<dbReference type="Proteomes" id="UP000244893">
    <property type="component" value="Unassembled WGS sequence"/>
</dbReference>
<sequence length="244" mass="25815">MVTDSARDAPDTTPADDVSGLRLRWPDAVTQDPDLDALVIDVVNTGSEVWRPASTRLLVVGALLAQASDSGGFSFGYVGGAGDRIPLGPGEYARVPVRLAPFDWSSAVPGPHLVRAALVAPGLVVDPPLVVELTQERIDRVRSEQAPDPAVEVRHRRRLDEQLSGLRAMLTASERLGDVAAAVASASDEEDGVARIAAVLGCGPDAARQVFGSPLHRLRSSSSLDAEVARVLRRMEGLPDPENP</sequence>
<protein>
    <submittedName>
        <fullName evidence="1">Uncharacterized protein</fullName>
    </submittedName>
</protein>
<gene>
    <name evidence="1" type="ORF">DDQ50_04205</name>
</gene>
<evidence type="ECO:0000313" key="1">
    <source>
        <dbReference type="EMBL" id="PVZ95691.1"/>
    </source>
</evidence>
<accession>A0A2V1HTP4</accession>
<organism evidence="1 2">
    <name type="scientific">Amnibacterium flavum</name>
    <dbReference type="NCBI Taxonomy" id="2173173"/>
    <lineage>
        <taxon>Bacteria</taxon>
        <taxon>Bacillati</taxon>
        <taxon>Actinomycetota</taxon>
        <taxon>Actinomycetes</taxon>
        <taxon>Micrococcales</taxon>
        <taxon>Microbacteriaceae</taxon>
        <taxon>Amnibacterium</taxon>
    </lineage>
</organism>
<comment type="caution">
    <text evidence="1">The sequence shown here is derived from an EMBL/GenBank/DDBJ whole genome shotgun (WGS) entry which is preliminary data.</text>
</comment>
<name>A0A2V1HTP4_9MICO</name>
<dbReference type="EMBL" id="QEOP01000001">
    <property type="protein sequence ID" value="PVZ95691.1"/>
    <property type="molecule type" value="Genomic_DNA"/>
</dbReference>
<evidence type="ECO:0000313" key="2">
    <source>
        <dbReference type="Proteomes" id="UP000244893"/>
    </source>
</evidence>
<dbReference type="AlphaFoldDB" id="A0A2V1HTP4"/>